<feature type="coiled-coil region" evidence="1">
    <location>
        <begin position="326"/>
        <end position="353"/>
    </location>
</feature>
<evidence type="ECO:0000256" key="1">
    <source>
        <dbReference type="SAM" id="Coils"/>
    </source>
</evidence>
<sequence length="355" mass="39736">MNRLNEALHALAQDAHDKYDILFIQEPWWGDIGRGQLASVKPGPGWNTLLPQHKAGAGRPRVLTYYRRRRNYTIVPRYDLVDDADAMAVEVRQSGRRPIIYYNVYNQGEADADGRPRGRTTFQRVFIDAASPPVPADAAAVLVGDFNEHHPWWELMQDQPRRQAREMAEWLRDRNFTLTNGFDEPTFASHATGVTSVLDLAFCNPAAGRLDAVYNFRVDAAATGASDHFALVWESPPGSEPVTNVTGCKFNWKLAVEEQFCEALRARLDETGDIIRLIMDDVYMPTTEEAERAAQCFQDAMVWAARKTVPERIDSTFAKPWWNAELDAAKEALAAAKDALEGLTRAAAEAQASVV</sequence>
<gene>
    <name evidence="3" type="ORF">EXIGLDRAFT_783579</name>
</gene>
<dbReference type="InterPro" id="IPR005135">
    <property type="entry name" value="Endo/exonuclease/phosphatase"/>
</dbReference>
<keyword evidence="4" id="KW-1185">Reference proteome</keyword>
<accession>A0A166MZM3</accession>
<dbReference type="STRING" id="1314781.A0A166MZM3"/>
<evidence type="ECO:0000313" key="3">
    <source>
        <dbReference type="EMBL" id="KZV78592.1"/>
    </source>
</evidence>
<name>A0A166MZM3_EXIGL</name>
<keyword evidence="1" id="KW-0175">Coiled coil</keyword>
<feature type="domain" description="Endonuclease/exonuclease/phosphatase" evidence="2">
    <location>
        <begin position="8"/>
        <end position="228"/>
    </location>
</feature>
<proteinExistence type="predicted"/>
<reference evidence="3 4" key="1">
    <citation type="journal article" date="2016" name="Mol. Biol. Evol.">
        <title>Comparative Genomics of Early-Diverging Mushroom-Forming Fungi Provides Insights into the Origins of Lignocellulose Decay Capabilities.</title>
        <authorList>
            <person name="Nagy L.G."/>
            <person name="Riley R."/>
            <person name="Tritt A."/>
            <person name="Adam C."/>
            <person name="Daum C."/>
            <person name="Floudas D."/>
            <person name="Sun H."/>
            <person name="Yadav J.S."/>
            <person name="Pangilinan J."/>
            <person name="Larsson K.H."/>
            <person name="Matsuura K."/>
            <person name="Barry K."/>
            <person name="Labutti K."/>
            <person name="Kuo R."/>
            <person name="Ohm R.A."/>
            <person name="Bhattacharya S.S."/>
            <person name="Shirouzu T."/>
            <person name="Yoshinaga Y."/>
            <person name="Martin F.M."/>
            <person name="Grigoriev I.V."/>
            <person name="Hibbett D.S."/>
        </authorList>
    </citation>
    <scope>NUCLEOTIDE SEQUENCE [LARGE SCALE GENOMIC DNA]</scope>
    <source>
        <strain evidence="3 4">HHB12029</strain>
    </source>
</reference>
<dbReference type="InterPro" id="IPR036691">
    <property type="entry name" value="Endo/exonu/phosph_ase_sf"/>
</dbReference>
<organism evidence="3 4">
    <name type="scientific">Exidia glandulosa HHB12029</name>
    <dbReference type="NCBI Taxonomy" id="1314781"/>
    <lineage>
        <taxon>Eukaryota</taxon>
        <taxon>Fungi</taxon>
        <taxon>Dikarya</taxon>
        <taxon>Basidiomycota</taxon>
        <taxon>Agaricomycotina</taxon>
        <taxon>Agaricomycetes</taxon>
        <taxon>Auriculariales</taxon>
        <taxon>Exidiaceae</taxon>
        <taxon>Exidia</taxon>
    </lineage>
</organism>
<dbReference type="GO" id="GO:0003824">
    <property type="term" value="F:catalytic activity"/>
    <property type="evidence" value="ECO:0007669"/>
    <property type="project" value="InterPro"/>
</dbReference>
<dbReference type="OrthoDB" id="412006at2759"/>
<dbReference type="EMBL" id="KV426830">
    <property type="protein sequence ID" value="KZV78592.1"/>
    <property type="molecule type" value="Genomic_DNA"/>
</dbReference>
<dbReference type="Pfam" id="PF03372">
    <property type="entry name" value="Exo_endo_phos"/>
    <property type="match status" value="1"/>
</dbReference>
<protein>
    <recommendedName>
        <fullName evidence="2">Endonuclease/exonuclease/phosphatase domain-containing protein</fullName>
    </recommendedName>
</protein>
<dbReference type="Gene3D" id="3.60.10.10">
    <property type="entry name" value="Endonuclease/exonuclease/phosphatase"/>
    <property type="match status" value="1"/>
</dbReference>
<evidence type="ECO:0000313" key="4">
    <source>
        <dbReference type="Proteomes" id="UP000077266"/>
    </source>
</evidence>
<dbReference type="InParanoid" id="A0A166MZM3"/>
<dbReference type="AlphaFoldDB" id="A0A166MZM3"/>
<dbReference type="Proteomes" id="UP000077266">
    <property type="component" value="Unassembled WGS sequence"/>
</dbReference>
<dbReference type="SUPFAM" id="SSF56219">
    <property type="entry name" value="DNase I-like"/>
    <property type="match status" value="1"/>
</dbReference>
<evidence type="ECO:0000259" key="2">
    <source>
        <dbReference type="Pfam" id="PF03372"/>
    </source>
</evidence>